<name>A0AA86IZ81_9BURK</name>
<evidence type="ECO:0000313" key="2">
    <source>
        <dbReference type="Proteomes" id="UP001329151"/>
    </source>
</evidence>
<reference evidence="1 2" key="1">
    <citation type="submission" date="2023-10" db="EMBL/GenBank/DDBJ databases">
        <title>Complete Genome Sequence of Limnobacter thiooxidans CS-K2T, Isolated from freshwater lake sediments in Bavaria, Germany.</title>
        <authorList>
            <person name="Naruki M."/>
            <person name="Watanabe A."/>
            <person name="Warashina T."/>
            <person name="Morita T."/>
            <person name="Arakawa K."/>
        </authorList>
    </citation>
    <scope>NUCLEOTIDE SEQUENCE [LARGE SCALE GENOMIC DNA]</scope>
    <source>
        <strain evidence="1 2">CS-K2</strain>
    </source>
</reference>
<dbReference type="Proteomes" id="UP001329151">
    <property type="component" value="Chromosome"/>
</dbReference>
<dbReference type="KEGG" id="lto:RGQ30_04020"/>
<evidence type="ECO:0000313" key="1">
    <source>
        <dbReference type="EMBL" id="BET24901.1"/>
    </source>
</evidence>
<organism evidence="1 2">
    <name type="scientific">Limnobacter thiooxidans</name>
    <dbReference type="NCBI Taxonomy" id="131080"/>
    <lineage>
        <taxon>Bacteria</taxon>
        <taxon>Pseudomonadati</taxon>
        <taxon>Pseudomonadota</taxon>
        <taxon>Betaproteobacteria</taxon>
        <taxon>Burkholderiales</taxon>
        <taxon>Burkholderiaceae</taxon>
        <taxon>Limnobacter</taxon>
    </lineage>
</organism>
<gene>
    <name evidence="1" type="ORF">RGQ30_04020</name>
</gene>
<proteinExistence type="predicted"/>
<accession>A0AA86IZ81</accession>
<keyword evidence="2" id="KW-1185">Reference proteome</keyword>
<dbReference type="AlphaFoldDB" id="A0AA86IZ81"/>
<protein>
    <submittedName>
        <fullName evidence="1">Uncharacterized protein</fullName>
    </submittedName>
</protein>
<dbReference type="EMBL" id="AP028947">
    <property type="protein sequence ID" value="BET24901.1"/>
    <property type="molecule type" value="Genomic_DNA"/>
</dbReference>
<sequence>MRTLQLPGGYAGPLKKAHLNANLHLRTHWQCVVQHYGTRSVIQAGQVRVEEAHLCESLRGLVGWTLFACNFPV</sequence>